<dbReference type="HOGENOM" id="CLU_1360672_0_0_1"/>
<keyword evidence="1" id="KW-1133">Transmembrane helix</keyword>
<keyword evidence="4" id="KW-1185">Reference proteome</keyword>
<keyword evidence="1" id="KW-0812">Transmembrane</keyword>
<accession>F4R838</accession>
<dbReference type="STRING" id="747676.F4R838"/>
<gene>
    <name evidence="3" type="ORF">MELLADRAFT_90934</name>
</gene>
<dbReference type="InterPro" id="IPR003440">
    <property type="entry name" value="Glyco_trans_48_dom"/>
</dbReference>
<dbReference type="VEuPathDB" id="FungiDB:MELLADRAFT_90934"/>
<dbReference type="EMBL" id="GL883092">
    <property type="protein sequence ID" value="EGG11684.1"/>
    <property type="molecule type" value="Genomic_DNA"/>
</dbReference>
<dbReference type="OrthoDB" id="2686863at2759"/>
<proteinExistence type="predicted"/>
<feature type="domain" description="Glycosyl transferase 48" evidence="2">
    <location>
        <begin position="74"/>
        <end position="128"/>
    </location>
</feature>
<dbReference type="eggNOG" id="KOG0916">
    <property type="taxonomic scope" value="Eukaryota"/>
</dbReference>
<reference evidence="4" key="1">
    <citation type="journal article" date="2011" name="Proc. Natl. Acad. Sci. U.S.A.">
        <title>Obligate biotrophy features unraveled by the genomic analysis of rust fungi.</title>
        <authorList>
            <person name="Duplessis S."/>
            <person name="Cuomo C.A."/>
            <person name="Lin Y.-C."/>
            <person name="Aerts A."/>
            <person name="Tisserant E."/>
            <person name="Veneault-Fourrey C."/>
            <person name="Joly D.L."/>
            <person name="Hacquard S."/>
            <person name="Amselem J."/>
            <person name="Cantarel B.L."/>
            <person name="Chiu R."/>
            <person name="Coutinho P.M."/>
            <person name="Feau N."/>
            <person name="Field M."/>
            <person name="Frey P."/>
            <person name="Gelhaye E."/>
            <person name="Goldberg J."/>
            <person name="Grabherr M.G."/>
            <person name="Kodira C.D."/>
            <person name="Kohler A."/>
            <person name="Kuees U."/>
            <person name="Lindquist E.A."/>
            <person name="Lucas S.M."/>
            <person name="Mago R."/>
            <person name="Mauceli E."/>
            <person name="Morin E."/>
            <person name="Murat C."/>
            <person name="Pangilinan J.L."/>
            <person name="Park R."/>
            <person name="Pearson M."/>
            <person name="Quesneville H."/>
            <person name="Rouhier N."/>
            <person name="Sakthikumar S."/>
            <person name="Salamov A.A."/>
            <person name="Schmutz J."/>
            <person name="Selles B."/>
            <person name="Shapiro H."/>
            <person name="Tanguay P."/>
            <person name="Tuskan G.A."/>
            <person name="Henrissat B."/>
            <person name="Van de Peer Y."/>
            <person name="Rouze P."/>
            <person name="Ellis J.G."/>
            <person name="Dodds P.N."/>
            <person name="Schein J.E."/>
            <person name="Zhong S."/>
            <person name="Hamelin R.C."/>
            <person name="Grigoriev I.V."/>
            <person name="Szabo L.J."/>
            <person name="Martin F."/>
        </authorList>
    </citation>
    <scope>NUCLEOTIDE SEQUENCE [LARGE SCALE GENOMIC DNA]</scope>
    <source>
        <strain evidence="4">98AG31 / pathotype 3-4-7</strain>
    </source>
</reference>
<dbReference type="InParanoid" id="F4R838"/>
<evidence type="ECO:0000313" key="3">
    <source>
        <dbReference type="EMBL" id="EGG11684.1"/>
    </source>
</evidence>
<organism evidence="4">
    <name type="scientific">Melampsora larici-populina (strain 98AG31 / pathotype 3-4-7)</name>
    <name type="common">Poplar leaf rust fungus</name>
    <dbReference type="NCBI Taxonomy" id="747676"/>
    <lineage>
        <taxon>Eukaryota</taxon>
        <taxon>Fungi</taxon>
        <taxon>Dikarya</taxon>
        <taxon>Basidiomycota</taxon>
        <taxon>Pucciniomycotina</taxon>
        <taxon>Pucciniomycetes</taxon>
        <taxon>Pucciniales</taxon>
        <taxon>Melampsoraceae</taxon>
        <taxon>Melampsora</taxon>
    </lineage>
</organism>
<sequence>MSNVLSLPNQIIFAVQRFMFTMAFLCTSNPSLTTCKYNSEGQFIGLPGCYSFVPTYNWIKQCIVSIFIIFLIGYLSPVFEVFSTQIQSHALLTNMAFGGAQYNATGHGFATTQISFAIIYSCFAGPKFLRWMCKGNGRSHENSWIGYCQSSRTQITGFKKKRLGTPSEKLFTNIPRPGWKVILLHIRNLCSYGFDHNLIVC</sequence>
<dbReference type="KEGG" id="mlr:MELLADRAFT_90934"/>
<dbReference type="RefSeq" id="XP_007405319.1">
    <property type="nucleotide sequence ID" value="XM_007405257.1"/>
</dbReference>
<evidence type="ECO:0000259" key="2">
    <source>
        <dbReference type="Pfam" id="PF02364"/>
    </source>
</evidence>
<dbReference type="GO" id="GO:0003843">
    <property type="term" value="F:1,3-beta-D-glucan synthase activity"/>
    <property type="evidence" value="ECO:0007669"/>
    <property type="project" value="InterPro"/>
</dbReference>
<dbReference type="GeneID" id="18935731"/>
<dbReference type="Proteomes" id="UP000001072">
    <property type="component" value="Unassembled WGS sequence"/>
</dbReference>
<dbReference type="GO" id="GO:0000148">
    <property type="term" value="C:1,3-beta-D-glucan synthase complex"/>
    <property type="evidence" value="ECO:0007669"/>
    <property type="project" value="InterPro"/>
</dbReference>
<keyword evidence="3" id="KW-0808">Transferase</keyword>
<dbReference type="Pfam" id="PF02364">
    <property type="entry name" value="Glucan_synthase"/>
    <property type="match status" value="1"/>
</dbReference>
<protein>
    <submittedName>
        <fullName evidence="3">Family 48 glycosyltransferase</fullName>
    </submittedName>
</protein>
<name>F4R838_MELLP</name>
<dbReference type="GO" id="GO:0016020">
    <property type="term" value="C:membrane"/>
    <property type="evidence" value="ECO:0007669"/>
    <property type="project" value="InterPro"/>
</dbReference>
<evidence type="ECO:0000313" key="4">
    <source>
        <dbReference type="Proteomes" id="UP000001072"/>
    </source>
</evidence>
<dbReference type="AlphaFoldDB" id="F4R838"/>
<dbReference type="GO" id="GO:0006075">
    <property type="term" value="P:(1-&gt;3)-beta-D-glucan biosynthetic process"/>
    <property type="evidence" value="ECO:0007669"/>
    <property type="project" value="InterPro"/>
</dbReference>
<keyword evidence="1" id="KW-0472">Membrane</keyword>
<evidence type="ECO:0000256" key="1">
    <source>
        <dbReference type="SAM" id="Phobius"/>
    </source>
</evidence>
<feature type="transmembrane region" description="Helical" evidence="1">
    <location>
        <begin position="58"/>
        <end position="79"/>
    </location>
</feature>